<organism evidence="2 3">
    <name type="scientific">Lacinutrix iliipiscaria</name>
    <dbReference type="NCBI Taxonomy" id="1230532"/>
    <lineage>
        <taxon>Bacteria</taxon>
        <taxon>Pseudomonadati</taxon>
        <taxon>Bacteroidota</taxon>
        <taxon>Flavobacteriia</taxon>
        <taxon>Flavobacteriales</taxon>
        <taxon>Flavobacteriaceae</taxon>
        <taxon>Lacinutrix</taxon>
    </lineage>
</organism>
<feature type="transmembrane region" description="Helical" evidence="1">
    <location>
        <begin position="109"/>
        <end position="127"/>
    </location>
</feature>
<dbReference type="EMBL" id="JBHUOV010000001">
    <property type="protein sequence ID" value="MFD2823245.1"/>
    <property type="molecule type" value="Genomic_DNA"/>
</dbReference>
<keyword evidence="1" id="KW-1133">Transmembrane helix</keyword>
<name>A0ABW5WLZ2_9FLAO</name>
<dbReference type="RefSeq" id="WP_183486839.1">
    <property type="nucleotide sequence ID" value="NZ_JBHUOV010000001.1"/>
</dbReference>
<gene>
    <name evidence="2" type="ORF">ACFS5M_06165</name>
</gene>
<evidence type="ECO:0000256" key="1">
    <source>
        <dbReference type="SAM" id="Phobius"/>
    </source>
</evidence>
<accession>A0ABW5WLZ2</accession>
<comment type="caution">
    <text evidence="2">The sequence shown here is derived from an EMBL/GenBank/DDBJ whole genome shotgun (WGS) entry which is preliminary data.</text>
</comment>
<protein>
    <submittedName>
        <fullName evidence="2">Uncharacterized protein</fullName>
    </submittedName>
</protein>
<sequence length="137" mass="15779">MKAHEDKAIERLVRKVMQDTELKSPSEDFTSQIMSQIEAIESNTITTYKPLISKRVWSVIGFAILAISVYLFIITPSNETSWFSHVNFESLTNNSIIHTVSSFKMSKTLMYALVFLSIMICVQIPLLKNHFDKRFEV</sequence>
<keyword evidence="3" id="KW-1185">Reference proteome</keyword>
<dbReference type="Proteomes" id="UP001597533">
    <property type="component" value="Unassembled WGS sequence"/>
</dbReference>
<keyword evidence="1" id="KW-0472">Membrane</keyword>
<evidence type="ECO:0000313" key="3">
    <source>
        <dbReference type="Proteomes" id="UP001597533"/>
    </source>
</evidence>
<keyword evidence="1" id="KW-0812">Transmembrane</keyword>
<evidence type="ECO:0000313" key="2">
    <source>
        <dbReference type="EMBL" id="MFD2823245.1"/>
    </source>
</evidence>
<proteinExistence type="predicted"/>
<reference evidence="3" key="1">
    <citation type="journal article" date="2019" name="Int. J. Syst. Evol. Microbiol.">
        <title>The Global Catalogue of Microorganisms (GCM) 10K type strain sequencing project: providing services to taxonomists for standard genome sequencing and annotation.</title>
        <authorList>
            <consortium name="The Broad Institute Genomics Platform"/>
            <consortium name="The Broad Institute Genome Sequencing Center for Infectious Disease"/>
            <person name="Wu L."/>
            <person name="Ma J."/>
        </authorList>
    </citation>
    <scope>NUCLEOTIDE SEQUENCE [LARGE SCALE GENOMIC DNA]</scope>
    <source>
        <strain evidence="3">KCTC 32141</strain>
    </source>
</reference>
<feature type="transmembrane region" description="Helical" evidence="1">
    <location>
        <begin position="56"/>
        <end position="74"/>
    </location>
</feature>